<evidence type="ECO:0000256" key="1">
    <source>
        <dbReference type="ARBA" id="ARBA00004141"/>
    </source>
</evidence>
<dbReference type="GO" id="GO:0035435">
    <property type="term" value="P:phosphate ion transmembrane transport"/>
    <property type="evidence" value="ECO:0007669"/>
    <property type="project" value="TreeGrafter"/>
</dbReference>
<name>A0AB38A5T0_9ACTN</name>
<evidence type="ECO:0000256" key="3">
    <source>
        <dbReference type="ARBA" id="ARBA00022692"/>
    </source>
</evidence>
<feature type="transmembrane region" description="Helical" evidence="6">
    <location>
        <begin position="121"/>
        <end position="139"/>
    </location>
</feature>
<keyword evidence="3 6" id="KW-0812">Transmembrane</keyword>
<organism evidence="7 8">
    <name type="scientific">Atopobium minutum</name>
    <dbReference type="NCBI Taxonomy" id="1381"/>
    <lineage>
        <taxon>Bacteria</taxon>
        <taxon>Bacillati</taxon>
        <taxon>Actinomycetota</taxon>
        <taxon>Coriobacteriia</taxon>
        <taxon>Coriobacteriales</taxon>
        <taxon>Atopobiaceae</taxon>
        <taxon>Atopobium</taxon>
    </lineage>
</organism>
<evidence type="ECO:0000256" key="2">
    <source>
        <dbReference type="ARBA" id="ARBA00022448"/>
    </source>
</evidence>
<evidence type="ECO:0000256" key="5">
    <source>
        <dbReference type="ARBA" id="ARBA00023136"/>
    </source>
</evidence>
<feature type="transmembrane region" description="Helical" evidence="6">
    <location>
        <begin position="16"/>
        <end position="34"/>
    </location>
</feature>
<feature type="transmembrane region" description="Helical" evidence="6">
    <location>
        <begin position="323"/>
        <end position="347"/>
    </location>
</feature>
<dbReference type="GO" id="GO:0016020">
    <property type="term" value="C:membrane"/>
    <property type="evidence" value="ECO:0007669"/>
    <property type="project" value="UniProtKB-SubCell"/>
</dbReference>
<dbReference type="EMBL" id="FNSH01000001">
    <property type="protein sequence ID" value="SEB55297.1"/>
    <property type="molecule type" value="Genomic_DNA"/>
</dbReference>
<dbReference type="AlphaFoldDB" id="A0AB38A5T0"/>
<feature type="transmembrane region" description="Helical" evidence="6">
    <location>
        <begin position="92"/>
        <end position="115"/>
    </location>
</feature>
<gene>
    <name evidence="7" type="ORF">SAMN04489746_0583</name>
</gene>
<sequence>MIDFGQFIGMLQTNPFLAIVMFLVLGTIFVNGATDAANAIAEPVGTRAINVDSAIIMSVVCNFIGLIGMTFISTAVANTISGMVDFGGDTHAALIALAAATVGIVTWASIAWVFGIPTSESHALIAGLTGAALAVHGGFGGVNAHEWIKVIYGLVFSTLLGFFAGWALSKIIPLLCRNANRIQANEWFRKMQVVGAAGMATMHGAQDGQKFMSTAMLAVLFSEGMSPDGATFPLWLMVLCAAIMAIGTAIGGKRIIKKVGMDMVKLEQYQGFAASLSATCALLLATLTGLPVSTTHTSSAAMMGAGAAKNPRSVNWSVAKEMAFAWLFTFPGCGFIGFALAKVFLILF</sequence>
<evidence type="ECO:0000256" key="6">
    <source>
        <dbReference type="SAM" id="Phobius"/>
    </source>
</evidence>
<feature type="transmembrane region" description="Helical" evidence="6">
    <location>
        <begin position="151"/>
        <end position="168"/>
    </location>
</feature>
<feature type="transmembrane region" description="Helical" evidence="6">
    <location>
        <begin position="54"/>
        <end position="80"/>
    </location>
</feature>
<dbReference type="PANTHER" id="PTHR11101">
    <property type="entry name" value="PHOSPHATE TRANSPORTER"/>
    <property type="match status" value="1"/>
</dbReference>
<dbReference type="GO" id="GO:0005315">
    <property type="term" value="F:phosphate transmembrane transporter activity"/>
    <property type="evidence" value="ECO:0007669"/>
    <property type="project" value="InterPro"/>
</dbReference>
<feature type="transmembrane region" description="Helical" evidence="6">
    <location>
        <begin position="232"/>
        <end position="251"/>
    </location>
</feature>
<evidence type="ECO:0000256" key="4">
    <source>
        <dbReference type="ARBA" id="ARBA00022989"/>
    </source>
</evidence>
<protein>
    <submittedName>
        <fullName evidence="7">Inorganic phosphate transporter, PiT family</fullName>
    </submittedName>
</protein>
<keyword evidence="5 6" id="KW-0472">Membrane</keyword>
<dbReference type="InterPro" id="IPR001204">
    <property type="entry name" value="Phos_transporter"/>
</dbReference>
<accession>A0AB38A5T0</accession>
<comment type="subcellular location">
    <subcellularLocation>
        <location evidence="1">Membrane</location>
        <topology evidence="1">Multi-pass membrane protein</topology>
    </subcellularLocation>
</comment>
<dbReference type="Pfam" id="PF01384">
    <property type="entry name" value="PHO4"/>
    <property type="match status" value="1"/>
</dbReference>
<proteinExistence type="predicted"/>
<dbReference type="RefSeq" id="WP_002563316.1">
    <property type="nucleotide sequence ID" value="NZ_CALJSN010000006.1"/>
</dbReference>
<dbReference type="Proteomes" id="UP000183687">
    <property type="component" value="Unassembled WGS sequence"/>
</dbReference>
<evidence type="ECO:0000313" key="8">
    <source>
        <dbReference type="Proteomes" id="UP000183687"/>
    </source>
</evidence>
<keyword evidence="4 6" id="KW-1133">Transmembrane helix</keyword>
<dbReference type="PANTHER" id="PTHR11101:SF80">
    <property type="entry name" value="PHOSPHATE TRANSPORTER"/>
    <property type="match status" value="1"/>
</dbReference>
<reference evidence="7 8" key="1">
    <citation type="submission" date="2016-10" db="EMBL/GenBank/DDBJ databases">
        <authorList>
            <person name="Varghese N."/>
            <person name="Submissions S."/>
        </authorList>
    </citation>
    <scope>NUCLEOTIDE SEQUENCE [LARGE SCALE GENOMIC DNA]</scope>
    <source>
        <strain evidence="7 8">DSM 20586</strain>
    </source>
</reference>
<feature type="transmembrane region" description="Helical" evidence="6">
    <location>
        <begin position="272"/>
        <end position="293"/>
    </location>
</feature>
<evidence type="ECO:0000313" key="7">
    <source>
        <dbReference type="EMBL" id="SEB55297.1"/>
    </source>
</evidence>
<keyword evidence="2" id="KW-0813">Transport</keyword>
<comment type="caution">
    <text evidence="7">The sequence shown here is derived from an EMBL/GenBank/DDBJ whole genome shotgun (WGS) entry which is preliminary data.</text>
</comment>